<organism evidence="1 2">
    <name type="scientific">Ridgeia piscesae</name>
    <name type="common">Tubeworm</name>
    <dbReference type="NCBI Taxonomy" id="27915"/>
    <lineage>
        <taxon>Eukaryota</taxon>
        <taxon>Metazoa</taxon>
        <taxon>Spiralia</taxon>
        <taxon>Lophotrochozoa</taxon>
        <taxon>Annelida</taxon>
        <taxon>Polychaeta</taxon>
        <taxon>Sedentaria</taxon>
        <taxon>Canalipalpata</taxon>
        <taxon>Sabellida</taxon>
        <taxon>Siboglinidae</taxon>
        <taxon>Ridgeia</taxon>
    </lineage>
</organism>
<accession>A0AAD9NTE7</accession>
<name>A0AAD9NTE7_RIDPI</name>
<dbReference type="AlphaFoldDB" id="A0AAD9NTE7"/>
<proteinExistence type="predicted"/>
<evidence type="ECO:0000313" key="2">
    <source>
        <dbReference type="Proteomes" id="UP001209878"/>
    </source>
</evidence>
<gene>
    <name evidence="1" type="ORF">NP493_462g01018</name>
</gene>
<comment type="caution">
    <text evidence="1">The sequence shown here is derived from an EMBL/GenBank/DDBJ whole genome shotgun (WGS) entry which is preliminary data.</text>
</comment>
<keyword evidence="2" id="KW-1185">Reference proteome</keyword>
<reference evidence="1" key="1">
    <citation type="journal article" date="2023" name="Mol. Biol. Evol.">
        <title>Third-Generation Sequencing Reveals the Adaptive Role of the Epigenome in Three Deep-Sea Polychaetes.</title>
        <authorList>
            <person name="Perez M."/>
            <person name="Aroh O."/>
            <person name="Sun Y."/>
            <person name="Lan Y."/>
            <person name="Juniper S.K."/>
            <person name="Young C.R."/>
            <person name="Angers B."/>
            <person name="Qian P.Y."/>
        </authorList>
    </citation>
    <scope>NUCLEOTIDE SEQUENCE</scope>
    <source>
        <strain evidence="1">R07B-5</strain>
    </source>
</reference>
<evidence type="ECO:0000313" key="1">
    <source>
        <dbReference type="EMBL" id="KAK2180011.1"/>
    </source>
</evidence>
<dbReference type="Proteomes" id="UP001209878">
    <property type="component" value="Unassembled WGS sequence"/>
</dbReference>
<protein>
    <submittedName>
        <fullName evidence="1">Uncharacterized protein</fullName>
    </submittedName>
</protein>
<dbReference type="EMBL" id="JAODUO010000462">
    <property type="protein sequence ID" value="KAK2180011.1"/>
    <property type="molecule type" value="Genomic_DNA"/>
</dbReference>
<sequence>MCIILDMPCYFEHKRNLHFSTYTRCVCETSCKSFIYNTIYGILRALRHERWRLSNDLICYDHCFVSKHSLCTYMSPILCNIFGVKPHSSTYRIISCCRQYS</sequence>